<sequence length="341" mass="40141">MQQPNDCPHHLVHVTDHDPGYTRQKWGRGFVYKDCKGKKISDEKVLARIKELVIPPIWDRVWICPLENGHLQVTGYDLKGRKQYLYHKAWVEHRQNSKYSKLAQFGMTLPVIRKKVEEHINLRGWPKEKILSMIVMLLDEHYIRIGNKYYEKQNQTYGLTTLRRKHLAEKNGKLYLSYKAKSGKYREVQIASKKLVKLIKKISELPGYEIFKYQDDDKAIQRLDSQEVNRYLENISGDCFTAKDFRTWGGTVLAIDYHKQVLREVKENPRLNLETNIVKKVAKTLGNTVATCREYYIHPRVLDVLVNEKAREFNKRPLPPIKYKNELSSHEKLALKIITNP</sequence>
<keyword evidence="4" id="KW-0799">Topoisomerase</keyword>
<evidence type="ECO:0000256" key="5">
    <source>
        <dbReference type="ARBA" id="ARBA00023125"/>
    </source>
</evidence>
<comment type="caution">
    <text evidence="9">The sequence shown here is derived from an EMBL/GenBank/DDBJ whole genome shotgun (WGS) entry which is preliminary data.</text>
</comment>
<dbReference type="EC" id="5.6.2.1" evidence="3"/>
<dbReference type="InterPro" id="IPR014711">
    <property type="entry name" value="TopoI_cat_a-hlx-sub_euk"/>
</dbReference>
<evidence type="ECO:0000256" key="1">
    <source>
        <dbReference type="ARBA" id="ARBA00000213"/>
    </source>
</evidence>
<dbReference type="InterPro" id="IPR001631">
    <property type="entry name" value="TopoI"/>
</dbReference>
<keyword evidence="10" id="KW-1185">Reference proteome</keyword>
<comment type="similarity">
    <text evidence="2">Belongs to the type IB topoisomerase family.</text>
</comment>
<dbReference type="PROSITE" id="PS52038">
    <property type="entry name" value="TOPO_IB_2"/>
    <property type="match status" value="1"/>
</dbReference>
<dbReference type="InterPro" id="IPR049331">
    <property type="entry name" value="Top1B_N_bact"/>
</dbReference>
<dbReference type="InterPro" id="IPR011010">
    <property type="entry name" value="DNA_brk_join_enz"/>
</dbReference>
<dbReference type="Gene3D" id="3.90.15.10">
    <property type="entry name" value="Topoisomerase I, Chain A, domain 3"/>
    <property type="match status" value="1"/>
</dbReference>
<dbReference type="SUPFAM" id="SSF56349">
    <property type="entry name" value="DNA breaking-rejoining enzymes"/>
    <property type="match status" value="1"/>
</dbReference>
<keyword evidence="5" id="KW-0238">DNA-binding</keyword>
<proteinExistence type="inferred from homology"/>
<dbReference type="InterPro" id="IPR013500">
    <property type="entry name" value="TopoI_cat_euk"/>
</dbReference>
<dbReference type="Pfam" id="PF21338">
    <property type="entry name" value="Top1B_N_bact"/>
    <property type="match status" value="1"/>
</dbReference>
<keyword evidence="6" id="KW-0413">Isomerase</keyword>
<evidence type="ECO:0000256" key="6">
    <source>
        <dbReference type="ARBA" id="ARBA00023235"/>
    </source>
</evidence>
<dbReference type="EMBL" id="SMLW01000632">
    <property type="protein sequence ID" value="MTI27527.1"/>
    <property type="molecule type" value="Genomic_DNA"/>
</dbReference>
<evidence type="ECO:0000256" key="2">
    <source>
        <dbReference type="ARBA" id="ARBA00006645"/>
    </source>
</evidence>
<evidence type="ECO:0000256" key="4">
    <source>
        <dbReference type="ARBA" id="ARBA00023029"/>
    </source>
</evidence>
<organism evidence="9 10">
    <name type="scientific">Fulvivirga kasyanovii</name>
    <dbReference type="NCBI Taxonomy" id="396812"/>
    <lineage>
        <taxon>Bacteria</taxon>
        <taxon>Pseudomonadati</taxon>
        <taxon>Bacteroidota</taxon>
        <taxon>Cytophagia</taxon>
        <taxon>Cytophagales</taxon>
        <taxon>Fulvivirgaceae</taxon>
        <taxon>Fulvivirga</taxon>
    </lineage>
</organism>
<name>A0ABW9RTN0_9BACT</name>
<evidence type="ECO:0000259" key="8">
    <source>
        <dbReference type="Pfam" id="PF21338"/>
    </source>
</evidence>
<dbReference type="Proteomes" id="UP000798808">
    <property type="component" value="Unassembled WGS sequence"/>
</dbReference>
<dbReference type="SUPFAM" id="SSF55869">
    <property type="entry name" value="DNA topoisomerase I domain"/>
    <property type="match status" value="1"/>
</dbReference>
<evidence type="ECO:0000313" key="10">
    <source>
        <dbReference type="Proteomes" id="UP000798808"/>
    </source>
</evidence>
<dbReference type="Pfam" id="PF01028">
    <property type="entry name" value="Topoisom_I"/>
    <property type="match status" value="1"/>
</dbReference>
<comment type="catalytic activity">
    <reaction evidence="1">
        <text>ATP-independent breakage of single-stranded DNA, followed by passage and rejoining.</text>
        <dbReference type="EC" id="5.6.2.1"/>
    </reaction>
</comment>
<accession>A0ABW9RTN0</accession>
<feature type="domain" description="DNA topoisomerase I catalytic core eukaryotic-type" evidence="7">
    <location>
        <begin position="93"/>
        <end position="291"/>
    </location>
</feature>
<dbReference type="InterPro" id="IPR035447">
    <property type="entry name" value="DNA_topo_I_N_sf"/>
</dbReference>
<dbReference type="RefSeq" id="WP_155174527.1">
    <property type="nucleotide sequence ID" value="NZ_BAAAFL010000027.1"/>
</dbReference>
<gene>
    <name evidence="9" type="ORF">E1163_21400</name>
</gene>
<evidence type="ECO:0000256" key="3">
    <source>
        <dbReference type="ARBA" id="ARBA00012891"/>
    </source>
</evidence>
<reference evidence="9 10" key="1">
    <citation type="submission" date="2019-02" db="EMBL/GenBank/DDBJ databases">
        <authorList>
            <person name="Goldberg S.R."/>
            <person name="Haltli B.A."/>
            <person name="Correa H."/>
            <person name="Russell K.G."/>
        </authorList>
    </citation>
    <scope>NUCLEOTIDE SEQUENCE [LARGE SCALE GENOMIC DNA]</scope>
    <source>
        <strain evidence="9 10">JCM 16186</strain>
    </source>
</reference>
<dbReference type="PRINTS" id="PR00416">
    <property type="entry name" value="EUTPISMRASEI"/>
</dbReference>
<dbReference type="Gene3D" id="3.30.66.10">
    <property type="entry name" value="DNA topoisomerase I domain"/>
    <property type="match status" value="1"/>
</dbReference>
<evidence type="ECO:0000259" key="7">
    <source>
        <dbReference type="Pfam" id="PF01028"/>
    </source>
</evidence>
<protein>
    <recommendedName>
        <fullName evidence="3">DNA topoisomerase</fullName>
        <ecNumber evidence="3">5.6.2.1</ecNumber>
    </recommendedName>
</protein>
<evidence type="ECO:0000313" key="9">
    <source>
        <dbReference type="EMBL" id="MTI27527.1"/>
    </source>
</evidence>
<feature type="domain" description="DNA topoisomerase IB N-terminal" evidence="8">
    <location>
        <begin position="29"/>
        <end position="77"/>
    </location>
</feature>
<dbReference type="Gene3D" id="1.10.132.120">
    <property type="match status" value="1"/>
</dbReference>